<dbReference type="PANTHER" id="PTHR43179">
    <property type="entry name" value="RHAMNOSYLTRANSFERASE WBBL"/>
    <property type="match status" value="1"/>
</dbReference>
<evidence type="ECO:0000256" key="1">
    <source>
        <dbReference type="ARBA" id="ARBA00006739"/>
    </source>
</evidence>
<evidence type="ECO:0000256" key="2">
    <source>
        <dbReference type="ARBA" id="ARBA00022676"/>
    </source>
</evidence>
<keyword evidence="4" id="KW-1133">Transmembrane helix</keyword>
<evidence type="ECO:0000256" key="4">
    <source>
        <dbReference type="SAM" id="Phobius"/>
    </source>
</evidence>
<proteinExistence type="inferred from homology"/>
<keyword evidence="3 6" id="KW-0808">Transferase</keyword>
<dbReference type="PANTHER" id="PTHR43179:SF12">
    <property type="entry name" value="GALACTOFURANOSYLTRANSFERASE GLFT2"/>
    <property type="match status" value="1"/>
</dbReference>
<evidence type="ECO:0000313" key="6">
    <source>
        <dbReference type="EMBL" id="PIS21671.1"/>
    </source>
</evidence>
<dbReference type="GO" id="GO:0016757">
    <property type="term" value="F:glycosyltransferase activity"/>
    <property type="evidence" value="ECO:0007669"/>
    <property type="project" value="UniProtKB-KW"/>
</dbReference>
<organism evidence="6 7">
    <name type="scientific">candidate division WWE3 bacterium CG08_land_8_20_14_0_20_41_15</name>
    <dbReference type="NCBI Taxonomy" id="1975086"/>
    <lineage>
        <taxon>Bacteria</taxon>
        <taxon>Katanobacteria</taxon>
    </lineage>
</organism>
<protein>
    <submittedName>
        <fullName evidence="6">Glycosyl transferase</fullName>
    </submittedName>
</protein>
<sequence length="293" mass="33014">MNFSVVVPTYNRPEKLNNCLSSILSQEYRGEFEIIMVEDDASEKSKPIIDSLNQDGKIRYFSQNHKGPAVARNFGVSKAIYDYIAFTDDDCVVPANWLSAIESGFKQYKNAGAVGGFMEAPTEVLKQNVFSRYESFMTRTVYGAGSKEIFGGFEVPTGGTNNIAYKKSVLSEIKGFDETFPVAAGEDADLKLRVVSKGYKILYIPLKVEHFHLFGWKSFIRQSWIRGIGSYYFHQKHGGGLGLFGILGMLFLLPLIFINDLRKGIPLQIALLKKIACFFDFVSQLKWMMIPKK</sequence>
<keyword evidence="4" id="KW-0472">Membrane</keyword>
<dbReference type="Proteomes" id="UP000231098">
    <property type="component" value="Unassembled WGS sequence"/>
</dbReference>
<feature type="transmembrane region" description="Helical" evidence="4">
    <location>
        <begin position="240"/>
        <end position="259"/>
    </location>
</feature>
<dbReference type="SUPFAM" id="SSF53448">
    <property type="entry name" value="Nucleotide-diphospho-sugar transferases"/>
    <property type="match status" value="1"/>
</dbReference>
<name>A0A2H0X9Y8_UNCKA</name>
<dbReference type="EMBL" id="PEYV01000028">
    <property type="protein sequence ID" value="PIS21671.1"/>
    <property type="molecule type" value="Genomic_DNA"/>
</dbReference>
<dbReference type="InterPro" id="IPR001173">
    <property type="entry name" value="Glyco_trans_2-like"/>
</dbReference>
<feature type="domain" description="Glycosyltransferase 2-like" evidence="5">
    <location>
        <begin position="4"/>
        <end position="172"/>
    </location>
</feature>
<keyword evidence="4" id="KW-0812">Transmembrane</keyword>
<dbReference type="AlphaFoldDB" id="A0A2H0X9Y8"/>
<dbReference type="Gene3D" id="3.90.550.10">
    <property type="entry name" value="Spore Coat Polysaccharide Biosynthesis Protein SpsA, Chain A"/>
    <property type="match status" value="1"/>
</dbReference>
<comment type="similarity">
    <text evidence="1">Belongs to the glycosyltransferase 2 family.</text>
</comment>
<reference evidence="7" key="1">
    <citation type="submission" date="2017-09" db="EMBL/GenBank/DDBJ databases">
        <title>Depth-based differentiation of microbial function through sediment-hosted aquifers and enrichment of novel symbionts in the deep terrestrial subsurface.</title>
        <authorList>
            <person name="Probst A.J."/>
            <person name="Ladd B."/>
            <person name="Jarett J.K."/>
            <person name="Geller-Mcgrath D.E."/>
            <person name="Sieber C.M.K."/>
            <person name="Emerson J.B."/>
            <person name="Anantharaman K."/>
            <person name="Thomas B.C."/>
            <person name="Malmstrom R."/>
            <person name="Stieglmeier M."/>
            <person name="Klingl A."/>
            <person name="Woyke T."/>
            <person name="Ryan C.M."/>
            <person name="Banfield J.F."/>
        </authorList>
    </citation>
    <scope>NUCLEOTIDE SEQUENCE [LARGE SCALE GENOMIC DNA]</scope>
</reference>
<accession>A0A2H0X9Y8</accession>
<evidence type="ECO:0000256" key="3">
    <source>
        <dbReference type="ARBA" id="ARBA00022679"/>
    </source>
</evidence>
<evidence type="ECO:0000313" key="7">
    <source>
        <dbReference type="Proteomes" id="UP000231098"/>
    </source>
</evidence>
<gene>
    <name evidence="6" type="ORF">COT51_01540</name>
</gene>
<comment type="caution">
    <text evidence="6">The sequence shown here is derived from an EMBL/GenBank/DDBJ whole genome shotgun (WGS) entry which is preliminary data.</text>
</comment>
<evidence type="ECO:0000259" key="5">
    <source>
        <dbReference type="Pfam" id="PF00535"/>
    </source>
</evidence>
<dbReference type="Pfam" id="PF00535">
    <property type="entry name" value="Glycos_transf_2"/>
    <property type="match status" value="1"/>
</dbReference>
<keyword evidence="2" id="KW-0328">Glycosyltransferase</keyword>
<dbReference type="InterPro" id="IPR029044">
    <property type="entry name" value="Nucleotide-diphossugar_trans"/>
</dbReference>